<protein>
    <submittedName>
        <fullName evidence="1">DUF4219 domain-containing protein</fullName>
    </submittedName>
</protein>
<organism evidence="1 2">
    <name type="scientific">Nephila pilipes</name>
    <name type="common">Giant wood spider</name>
    <name type="synonym">Nephila maculata</name>
    <dbReference type="NCBI Taxonomy" id="299642"/>
    <lineage>
        <taxon>Eukaryota</taxon>
        <taxon>Metazoa</taxon>
        <taxon>Ecdysozoa</taxon>
        <taxon>Arthropoda</taxon>
        <taxon>Chelicerata</taxon>
        <taxon>Arachnida</taxon>
        <taxon>Araneae</taxon>
        <taxon>Araneomorphae</taxon>
        <taxon>Entelegynae</taxon>
        <taxon>Araneoidea</taxon>
        <taxon>Nephilidae</taxon>
        <taxon>Nephila</taxon>
    </lineage>
</organism>
<proteinExistence type="predicted"/>
<accession>A0A8X6PXP1</accession>
<sequence length="136" mass="15216">MFQCFQQSAHNGYIGGKLNSSNYGKWAGYIKVVLLDRGSWSFIDGTKPALDTDATSKERRDHNLCKDCCYSTMFLNVEEALQALISTTCGKKASTILKNHFEPINRAQVAALLHQFFNARKEPDESIGVFIECLTS</sequence>
<dbReference type="EMBL" id="BMAW01121677">
    <property type="protein sequence ID" value="GFT95144.1"/>
    <property type="molecule type" value="Genomic_DNA"/>
</dbReference>
<evidence type="ECO:0000313" key="2">
    <source>
        <dbReference type="Proteomes" id="UP000887013"/>
    </source>
</evidence>
<reference evidence="1" key="1">
    <citation type="submission" date="2020-08" db="EMBL/GenBank/DDBJ databases">
        <title>Multicomponent nature underlies the extraordinary mechanical properties of spider dragline silk.</title>
        <authorList>
            <person name="Kono N."/>
            <person name="Nakamura H."/>
            <person name="Mori M."/>
            <person name="Yoshida Y."/>
            <person name="Ohtoshi R."/>
            <person name="Malay A.D."/>
            <person name="Moran D.A.P."/>
            <person name="Tomita M."/>
            <person name="Numata K."/>
            <person name="Arakawa K."/>
        </authorList>
    </citation>
    <scope>NUCLEOTIDE SEQUENCE</scope>
</reference>
<comment type="caution">
    <text evidence="1">The sequence shown here is derived from an EMBL/GenBank/DDBJ whole genome shotgun (WGS) entry which is preliminary data.</text>
</comment>
<keyword evidence="2" id="KW-1185">Reference proteome</keyword>
<name>A0A8X6PXP1_NEPPI</name>
<dbReference type="OrthoDB" id="6427446at2759"/>
<dbReference type="AlphaFoldDB" id="A0A8X6PXP1"/>
<gene>
    <name evidence="1" type="primary">AVEN_43898_1</name>
    <name evidence="1" type="ORF">NPIL_630651</name>
</gene>
<dbReference type="Proteomes" id="UP000887013">
    <property type="component" value="Unassembled WGS sequence"/>
</dbReference>
<evidence type="ECO:0000313" key="1">
    <source>
        <dbReference type="EMBL" id="GFT95144.1"/>
    </source>
</evidence>